<sequence>MKLLFLLFLGLSLYGNNSNDKLNPFIKAQSYFNEQEYEKALPILLQCTEKSKKPEAAYKLGWMYQNAKGVPLDLSTSAEWYKKALEWEVAKTNHSNLYETIFSTMSPLSDDESTNTALKHISGQFALRAYEPNYLLVSYSDRIPKGETKYEENSPNPDPNGLRYNNTEIQYQISLRVDYITELFGFYQVWSGTYTQTSFWQSFINSGPFRETNYKPEVFVTLPFLHKADVIGFKDVMFGFKHASNGQPVSDGNRTRPNGPVEGSRSRTLNRLYAKALFQWGDFFTEVDIWHVLEEVDKNYDNPDIEEYYGQGSIKVTYIYKKFLIDTIVNPSITKGLVSGQLAISYPTPLSEDAFFYLQGFSGYGSSLIDYDQKVNKIGFGISISR</sequence>
<keyword evidence="18" id="KW-0998">Cell outer membrane</keyword>
<evidence type="ECO:0000256" key="3">
    <source>
        <dbReference type="ARBA" id="ARBA00001913"/>
    </source>
</evidence>
<dbReference type="InterPro" id="IPR003187">
    <property type="entry name" value="PLipase_A1"/>
</dbReference>
<evidence type="ECO:0000256" key="15">
    <source>
        <dbReference type="ARBA" id="ARBA00022963"/>
    </source>
</evidence>
<dbReference type="GO" id="GO:0046872">
    <property type="term" value="F:metal ion binding"/>
    <property type="evidence" value="ECO:0007669"/>
    <property type="project" value="UniProtKB-KW"/>
</dbReference>
<dbReference type="EMBL" id="FPHF01000011">
    <property type="protein sequence ID" value="SFV50538.1"/>
    <property type="molecule type" value="Genomic_DNA"/>
</dbReference>
<reference evidence="20" key="1">
    <citation type="submission" date="2016-10" db="EMBL/GenBank/DDBJ databases">
        <authorList>
            <person name="de Groot N.N."/>
        </authorList>
    </citation>
    <scope>NUCLEOTIDE SEQUENCE</scope>
</reference>
<evidence type="ECO:0000256" key="10">
    <source>
        <dbReference type="ARBA" id="ARBA00022692"/>
    </source>
</evidence>
<dbReference type="SUPFAM" id="SSF81901">
    <property type="entry name" value="HCP-like"/>
    <property type="match status" value="1"/>
</dbReference>
<dbReference type="GO" id="GO:0016042">
    <property type="term" value="P:lipid catabolic process"/>
    <property type="evidence" value="ECO:0007669"/>
    <property type="project" value="UniProtKB-KW"/>
</dbReference>
<dbReference type="PRINTS" id="PR01486">
    <property type="entry name" value="PHPHLIPASEA1"/>
</dbReference>
<comment type="subunit">
    <text evidence="6">Homodimer; dimerization is reversible, and the dimeric form is the active one.</text>
</comment>
<dbReference type="SMART" id="SM00671">
    <property type="entry name" value="SEL1"/>
    <property type="match status" value="1"/>
</dbReference>
<dbReference type="EC" id="3.1.1.4" evidence="8"/>
<evidence type="ECO:0000256" key="8">
    <source>
        <dbReference type="ARBA" id="ARBA00013278"/>
    </source>
</evidence>
<evidence type="ECO:0000256" key="6">
    <source>
        <dbReference type="ARBA" id="ARBA00011702"/>
    </source>
</evidence>
<evidence type="ECO:0000256" key="19">
    <source>
        <dbReference type="ARBA" id="ARBA00032375"/>
    </source>
</evidence>
<dbReference type="InterPro" id="IPR036541">
    <property type="entry name" value="PLipase_A1_sf"/>
</dbReference>
<evidence type="ECO:0000256" key="14">
    <source>
        <dbReference type="ARBA" id="ARBA00022837"/>
    </source>
</evidence>
<keyword evidence="9" id="KW-1134">Transmembrane beta strand</keyword>
<evidence type="ECO:0000256" key="17">
    <source>
        <dbReference type="ARBA" id="ARBA00023136"/>
    </source>
</evidence>
<evidence type="ECO:0000256" key="9">
    <source>
        <dbReference type="ARBA" id="ARBA00022452"/>
    </source>
</evidence>
<comment type="similarity">
    <text evidence="5">Belongs to the phospholipase A1 family.</text>
</comment>
<keyword evidence="17" id="KW-0472">Membrane</keyword>
<dbReference type="InterPro" id="IPR011990">
    <property type="entry name" value="TPR-like_helical_dom_sf"/>
</dbReference>
<name>A0A1W1BAU7_9ZZZZ</name>
<keyword evidence="12" id="KW-0732">Signal</keyword>
<comment type="subcellular location">
    <subcellularLocation>
        <location evidence="4">Cell outer membrane</location>
        <topology evidence="4">Multi-pass membrane protein</topology>
    </subcellularLocation>
</comment>
<dbReference type="InterPro" id="IPR006597">
    <property type="entry name" value="Sel1-like"/>
</dbReference>
<dbReference type="Pfam" id="PF02253">
    <property type="entry name" value="PLA1"/>
    <property type="match status" value="1"/>
</dbReference>
<evidence type="ECO:0000256" key="12">
    <source>
        <dbReference type="ARBA" id="ARBA00022729"/>
    </source>
</evidence>
<evidence type="ECO:0000256" key="1">
    <source>
        <dbReference type="ARBA" id="ARBA00000111"/>
    </source>
</evidence>
<keyword evidence="14" id="KW-0106">Calcium</keyword>
<evidence type="ECO:0000256" key="7">
    <source>
        <dbReference type="ARBA" id="ARBA00013179"/>
    </source>
</evidence>
<evidence type="ECO:0000256" key="18">
    <source>
        <dbReference type="ARBA" id="ARBA00023237"/>
    </source>
</evidence>
<organism evidence="20">
    <name type="scientific">hydrothermal vent metagenome</name>
    <dbReference type="NCBI Taxonomy" id="652676"/>
    <lineage>
        <taxon>unclassified sequences</taxon>
        <taxon>metagenomes</taxon>
        <taxon>ecological metagenomes</taxon>
    </lineage>
</organism>
<dbReference type="PANTHER" id="PTHR40457">
    <property type="entry name" value="PHOSPHOLIPASE A1"/>
    <property type="match status" value="1"/>
</dbReference>
<comment type="catalytic activity">
    <reaction evidence="2">
        <text>a 1,2-diacyl-sn-glycero-3-phosphocholine + H2O = a 1-acyl-sn-glycero-3-phosphocholine + a fatty acid + H(+)</text>
        <dbReference type="Rhea" id="RHEA:15801"/>
        <dbReference type="ChEBI" id="CHEBI:15377"/>
        <dbReference type="ChEBI" id="CHEBI:15378"/>
        <dbReference type="ChEBI" id="CHEBI:28868"/>
        <dbReference type="ChEBI" id="CHEBI:57643"/>
        <dbReference type="ChEBI" id="CHEBI:58168"/>
        <dbReference type="EC" id="3.1.1.4"/>
    </reaction>
</comment>
<evidence type="ECO:0000256" key="13">
    <source>
        <dbReference type="ARBA" id="ARBA00022801"/>
    </source>
</evidence>
<evidence type="ECO:0000256" key="5">
    <source>
        <dbReference type="ARBA" id="ARBA00010525"/>
    </source>
</evidence>
<evidence type="ECO:0000256" key="4">
    <source>
        <dbReference type="ARBA" id="ARBA00004571"/>
    </source>
</evidence>
<keyword evidence="15" id="KW-0442">Lipid degradation</keyword>
<comment type="catalytic activity">
    <reaction evidence="1">
        <text>a 1,2-diacyl-sn-glycero-3-phosphocholine + H2O = a 2-acyl-sn-glycero-3-phosphocholine + a fatty acid + H(+)</text>
        <dbReference type="Rhea" id="RHEA:18689"/>
        <dbReference type="ChEBI" id="CHEBI:15377"/>
        <dbReference type="ChEBI" id="CHEBI:15378"/>
        <dbReference type="ChEBI" id="CHEBI:28868"/>
        <dbReference type="ChEBI" id="CHEBI:57643"/>
        <dbReference type="ChEBI" id="CHEBI:57875"/>
        <dbReference type="EC" id="3.1.1.32"/>
    </reaction>
</comment>
<dbReference type="GO" id="GO:0009279">
    <property type="term" value="C:cell outer membrane"/>
    <property type="evidence" value="ECO:0007669"/>
    <property type="project" value="UniProtKB-SubCell"/>
</dbReference>
<dbReference type="EC" id="3.1.1.32" evidence="7"/>
<keyword evidence="10" id="KW-0812">Transmembrane</keyword>
<gene>
    <name evidence="20" type="ORF">MNB_SM-4-413</name>
</gene>
<proteinExistence type="inferred from homology"/>
<dbReference type="Gene3D" id="1.25.40.10">
    <property type="entry name" value="Tetratricopeptide repeat domain"/>
    <property type="match status" value="1"/>
</dbReference>
<dbReference type="AlphaFoldDB" id="A0A1W1BAU7"/>
<accession>A0A1W1BAU7</accession>
<comment type="cofactor">
    <cofactor evidence="3">
        <name>Ca(2+)</name>
        <dbReference type="ChEBI" id="CHEBI:29108"/>
    </cofactor>
</comment>
<dbReference type="GO" id="GO:0008970">
    <property type="term" value="F:phospholipase A1 activity"/>
    <property type="evidence" value="ECO:0007669"/>
    <property type="project" value="UniProtKB-EC"/>
</dbReference>
<keyword evidence="11" id="KW-0479">Metal-binding</keyword>
<keyword evidence="13 20" id="KW-0378">Hydrolase</keyword>
<evidence type="ECO:0000256" key="11">
    <source>
        <dbReference type="ARBA" id="ARBA00022723"/>
    </source>
</evidence>
<evidence type="ECO:0000313" key="20">
    <source>
        <dbReference type="EMBL" id="SFV50538.1"/>
    </source>
</evidence>
<dbReference type="GO" id="GO:0004623">
    <property type="term" value="F:phospholipase A2 activity"/>
    <property type="evidence" value="ECO:0007669"/>
    <property type="project" value="UniProtKB-EC"/>
</dbReference>
<protein>
    <recommendedName>
        <fullName evidence="19">Phosphatidylcholine 1-acylhydrolase</fullName>
        <ecNumber evidence="7">3.1.1.32</ecNumber>
        <ecNumber evidence="8">3.1.1.4</ecNumber>
    </recommendedName>
</protein>
<evidence type="ECO:0000256" key="2">
    <source>
        <dbReference type="ARBA" id="ARBA00001604"/>
    </source>
</evidence>
<evidence type="ECO:0000256" key="16">
    <source>
        <dbReference type="ARBA" id="ARBA00023098"/>
    </source>
</evidence>
<dbReference type="PANTHER" id="PTHR40457:SF1">
    <property type="entry name" value="PHOSPHOLIPASE A1"/>
    <property type="match status" value="1"/>
</dbReference>
<dbReference type="SUPFAM" id="SSF56931">
    <property type="entry name" value="Outer membrane phospholipase A (OMPLA)"/>
    <property type="match status" value="1"/>
</dbReference>
<dbReference type="Gene3D" id="2.40.230.10">
    <property type="entry name" value="Phospholipase A1"/>
    <property type="match status" value="1"/>
</dbReference>
<keyword evidence="16" id="KW-0443">Lipid metabolism</keyword>